<feature type="domain" description="Endonuclease/exonuclease/phosphatase" evidence="1">
    <location>
        <begin position="4"/>
        <end position="277"/>
    </location>
</feature>
<keyword evidence="3" id="KW-1185">Reference proteome</keyword>
<dbReference type="EMBL" id="SSWX01000033">
    <property type="protein sequence ID" value="THJ30806.1"/>
    <property type="molecule type" value="Genomic_DNA"/>
</dbReference>
<evidence type="ECO:0000313" key="2">
    <source>
        <dbReference type="EMBL" id="THJ30806.1"/>
    </source>
</evidence>
<evidence type="ECO:0000313" key="3">
    <source>
        <dbReference type="Proteomes" id="UP000306236"/>
    </source>
</evidence>
<name>A0A4S5BMQ0_9BURK</name>
<keyword evidence="2" id="KW-0255">Endonuclease</keyword>
<accession>A0A4S5BMQ0</accession>
<comment type="caution">
    <text evidence="2">The sequence shown here is derived from an EMBL/GenBank/DDBJ whole genome shotgun (WGS) entry which is preliminary data.</text>
</comment>
<keyword evidence="2" id="KW-0540">Nuclease</keyword>
<dbReference type="SUPFAM" id="SSF56219">
    <property type="entry name" value="DNase I-like"/>
    <property type="match status" value="1"/>
</dbReference>
<dbReference type="Pfam" id="PF03372">
    <property type="entry name" value="Exo_endo_phos"/>
    <property type="match status" value="1"/>
</dbReference>
<dbReference type="Proteomes" id="UP000306236">
    <property type="component" value="Unassembled WGS sequence"/>
</dbReference>
<sequence>MNIITWNTQWCCGIDGLVSPQRLIEHARSMADFDVLCLQEIADNYPHLQGQAGLNQAAQIAALLPDFQVFFGAAVHRFTPDGQAQRFGNLIATRLPPLQVQHHALPYPADPGVASMPRMCTSVSVHTPHLGAVTIMTTHLEYYSHLQRSAQVEALRALLQQSTIQAQQPPLDSAEHAGTPFAPVQPAAHAVLCGDFNLSPTEAEYTRLQTAPDGGDEHWYDAWPLCQGQQAHTPTFRLFDRRYGPEPVSCDFFFVSQSLRSHVQSIRVDAQTQASDHQPVLLTLAL</sequence>
<dbReference type="GO" id="GO:0016020">
    <property type="term" value="C:membrane"/>
    <property type="evidence" value="ECO:0007669"/>
    <property type="project" value="GOC"/>
</dbReference>
<protein>
    <submittedName>
        <fullName evidence="2">Endonuclease</fullName>
    </submittedName>
</protein>
<dbReference type="InterPro" id="IPR051916">
    <property type="entry name" value="GPI-anchor_lipid_remodeler"/>
</dbReference>
<keyword evidence="2" id="KW-0378">Hydrolase</keyword>
<dbReference type="InterPro" id="IPR036691">
    <property type="entry name" value="Endo/exonu/phosph_ase_sf"/>
</dbReference>
<dbReference type="InterPro" id="IPR005135">
    <property type="entry name" value="Endo/exonuclease/phosphatase"/>
</dbReference>
<dbReference type="RefSeq" id="WP_136407862.1">
    <property type="nucleotide sequence ID" value="NZ_SSWX01000033.1"/>
</dbReference>
<gene>
    <name evidence="2" type="ORF">E8K88_16965</name>
</gene>
<dbReference type="PANTHER" id="PTHR14859:SF0">
    <property type="entry name" value="ENDONUCLEASE_EXONUCLEASE_PHOSPHATASE FAMILY PROTEIN, EXPRESSED"/>
    <property type="match status" value="1"/>
</dbReference>
<evidence type="ECO:0000259" key="1">
    <source>
        <dbReference type="Pfam" id="PF03372"/>
    </source>
</evidence>
<dbReference type="OrthoDB" id="5294090at2"/>
<proteinExistence type="predicted"/>
<organism evidence="2 3">
    <name type="scientific">Lampropedia aestuarii</name>
    <dbReference type="NCBI Taxonomy" id="2562762"/>
    <lineage>
        <taxon>Bacteria</taxon>
        <taxon>Pseudomonadati</taxon>
        <taxon>Pseudomonadota</taxon>
        <taxon>Betaproteobacteria</taxon>
        <taxon>Burkholderiales</taxon>
        <taxon>Comamonadaceae</taxon>
        <taxon>Lampropedia</taxon>
    </lineage>
</organism>
<dbReference type="Gene3D" id="3.60.10.10">
    <property type="entry name" value="Endonuclease/exonuclease/phosphatase"/>
    <property type="match status" value="1"/>
</dbReference>
<dbReference type="GO" id="GO:0004519">
    <property type="term" value="F:endonuclease activity"/>
    <property type="evidence" value="ECO:0007669"/>
    <property type="project" value="UniProtKB-KW"/>
</dbReference>
<dbReference type="AlphaFoldDB" id="A0A4S5BMQ0"/>
<dbReference type="PANTHER" id="PTHR14859">
    <property type="entry name" value="CALCOFLUOR WHITE HYPERSENSITIVE PROTEIN PRECURSOR"/>
    <property type="match status" value="1"/>
</dbReference>
<dbReference type="GO" id="GO:0006506">
    <property type="term" value="P:GPI anchor biosynthetic process"/>
    <property type="evidence" value="ECO:0007669"/>
    <property type="project" value="TreeGrafter"/>
</dbReference>
<reference evidence="2 3" key="1">
    <citation type="submission" date="2019-04" db="EMBL/GenBank/DDBJ databases">
        <title>Lampropedia sp YIM MLB12 draf genome.</title>
        <authorList>
            <person name="Wang Y.-X."/>
        </authorList>
    </citation>
    <scope>NUCLEOTIDE SEQUENCE [LARGE SCALE GENOMIC DNA]</scope>
    <source>
        <strain evidence="2 3">YIM MLB12</strain>
    </source>
</reference>